<evidence type="ECO:0000256" key="2">
    <source>
        <dbReference type="ARBA" id="ARBA00012864"/>
    </source>
</evidence>
<evidence type="ECO:0000256" key="5">
    <source>
        <dbReference type="ARBA" id="ARBA00022808"/>
    </source>
</evidence>
<comment type="pathway">
    <text evidence="1">Amino-acid degradation.</text>
</comment>
<dbReference type="EC" id="3.5.2.7" evidence="2 8"/>
<comment type="caution">
    <text evidence="11">The sequence shown here is derived from an EMBL/GenBank/DDBJ whole genome shotgun (WGS) entry which is preliminary data.</text>
</comment>
<feature type="domain" description="Amidohydrolase-related" evidence="10">
    <location>
        <begin position="91"/>
        <end position="430"/>
    </location>
</feature>
<protein>
    <recommendedName>
        <fullName evidence="2 8">Imidazolonepropionase</fullName>
        <ecNumber evidence="2 8">3.5.2.7</ecNumber>
    </recommendedName>
</protein>
<dbReference type="Proteomes" id="UP000305131">
    <property type="component" value="Unassembled WGS sequence"/>
</dbReference>
<dbReference type="InterPro" id="IPR005920">
    <property type="entry name" value="HutI"/>
</dbReference>
<dbReference type="Gene3D" id="2.30.40.10">
    <property type="entry name" value="Urease, subunit C, domain 1"/>
    <property type="match status" value="1"/>
</dbReference>
<accession>A0A6C1KU93</accession>
<evidence type="ECO:0000256" key="4">
    <source>
        <dbReference type="ARBA" id="ARBA00022801"/>
    </source>
</evidence>
<gene>
    <name evidence="11" type="primary">hutI</name>
    <name evidence="11" type="ORF">FBQ73_03635</name>
</gene>
<reference evidence="11 12" key="1">
    <citation type="submission" date="2019-05" db="EMBL/GenBank/DDBJ databases">
        <authorList>
            <person name="Zhou X."/>
        </authorList>
    </citation>
    <scope>NUCLEOTIDE SEQUENCE [LARGE SCALE GENOMIC DNA]</scope>
    <source>
        <strain evidence="11 12">DSM 432</strain>
    </source>
</reference>
<dbReference type="GO" id="GO:0005737">
    <property type="term" value="C:cytoplasm"/>
    <property type="evidence" value="ECO:0007669"/>
    <property type="project" value="UniProtKB-UniRule"/>
</dbReference>
<keyword evidence="4 11" id="KW-0378">Hydrolase</keyword>
<dbReference type="SUPFAM" id="SSF51556">
    <property type="entry name" value="Metallo-dependent hydrolases"/>
    <property type="match status" value="1"/>
</dbReference>
<dbReference type="PANTHER" id="PTHR42752:SF1">
    <property type="entry name" value="IMIDAZOLONEPROPIONASE-RELATED"/>
    <property type="match status" value="1"/>
</dbReference>
<dbReference type="AlphaFoldDB" id="A0A6C1KU93"/>
<keyword evidence="6" id="KW-0862">Zinc</keyword>
<sequence length="443" mass="46833">MSRVRHGEKKVLARETPVQDKPPTDTPPADLVILGARQVVLCDPGKPDGIGVVEGGAVAVRGELIAAVGPAFAIMALIGAQTRIVDARGGIVAPGLVDCHTHLIFEGDRSSEYFHRTQGLDDEGLVAAGLVWGVPASRAINAGLPVERLAEAALRRARSMLALGTTTIETKSGYGLDHDSDLASLEAARLVEEVTGVEIVGTYLGAHARPRDGAARYLDQMIADTIPAVAERGLAEFCDVYVDPDVFTVEECRRVLAAAADVGLAAKLHTDARVNVGGARLAAEMKAASVDHGNMLSDDDLRALADAGTSVAFFPGFDWAVGHPRPVNARRFACSGINVALATDLCPVCWHLSQQMSMGFACRLSGMSPEEALLGVTLNAAKAIRRDARIGSITPGKQADLVVFDVPDFRQLAFRFGSNAAAVVIKKGRVLVDATRLNPRDEQ</sequence>
<evidence type="ECO:0000256" key="9">
    <source>
        <dbReference type="SAM" id="MobiDB-lite"/>
    </source>
</evidence>
<dbReference type="InterPro" id="IPR032466">
    <property type="entry name" value="Metal_Hydrolase"/>
</dbReference>
<dbReference type="InterPro" id="IPR011059">
    <property type="entry name" value="Metal-dep_hydrolase_composite"/>
</dbReference>
<evidence type="ECO:0000313" key="12">
    <source>
        <dbReference type="Proteomes" id="UP000305131"/>
    </source>
</evidence>
<evidence type="ECO:0000259" key="10">
    <source>
        <dbReference type="Pfam" id="PF01979"/>
    </source>
</evidence>
<feature type="region of interest" description="Disordered" evidence="9">
    <location>
        <begin position="1"/>
        <end position="28"/>
    </location>
</feature>
<evidence type="ECO:0000256" key="8">
    <source>
        <dbReference type="NCBIfam" id="TIGR01224"/>
    </source>
</evidence>
<organism evidence="11 12">
    <name type="scientific">Xanthobacter autotrophicus</name>
    <dbReference type="NCBI Taxonomy" id="280"/>
    <lineage>
        <taxon>Bacteria</taxon>
        <taxon>Pseudomonadati</taxon>
        <taxon>Pseudomonadota</taxon>
        <taxon>Alphaproteobacteria</taxon>
        <taxon>Hyphomicrobiales</taxon>
        <taxon>Xanthobacteraceae</taxon>
        <taxon>Xanthobacter</taxon>
    </lineage>
</organism>
<dbReference type="EMBL" id="VAUP01000010">
    <property type="protein sequence ID" value="TLX44306.1"/>
    <property type="molecule type" value="Genomic_DNA"/>
</dbReference>
<dbReference type="GO" id="GO:0019556">
    <property type="term" value="P:L-histidine catabolic process to glutamate and formamide"/>
    <property type="evidence" value="ECO:0007669"/>
    <property type="project" value="UniProtKB-UniRule"/>
</dbReference>
<dbReference type="InterPro" id="IPR006680">
    <property type="entry name" value="Amidohydro-rel"/>
</dbReference>
<evidence type="ECO:0000256" key="7">
    <source>
        <dbReference type="ARBA" id="ARBA00023004"/>
    </source>
</evidence>
<dbReference type="SUPFAM" id="SSF51338">
    <property type="entry name" value="Composite domain of metallo-dependent hydrolases"/>
    <property type="match status" value="1"/>
</dbReference>
<proteinExistence type="predicted"/>
<evidence type="ECO:0000313" key="11">
    <source>
        <dbReference type="EMBL" id="TLX44306.1"/>
    </source>
</evidence>
<dbReference type="OrthoDB" id="9776455at2"/>
<keyword evidence="3" id="KW-0479">Metal-binding</keyword>
<keyword evidence="5" id="KW-0369">Histidine metabolism</keyword>
<name>A0A6C1KU93_XANAU</name>
<evidence type="ECO:0000256" key="1">
    <source>
        <dbReference type="ARBA" id="ARBA00005023"/>
    </source>
</evidence>
<dbReference type="Pfam" id="PF01979">
    <property type="entry name" value="Amidohydro_1"/>
    <property type="match status" value="1"/>
</dbReference>
<dbReference type="GO" id="GO:0050480">
    <property type="term" value="F:imidazolonepropionase activity"/>
    <property type="evidence" value="ECO:0007669"/>
    <property type="project" value="UniProtKB-UniRule"/>
</dbReference>
<evidence type="ECO:0000256" key="3">
    <source>
        <dbReference type="ARBA" id="ARBA00022723"/>
    </source>
</evidence>
<dbReference type="PANTHER" id="PTHR42752">
    <property type="entry name" value="IMIDAZOLONEPROPIONASE"/>
    <property type="match status" value="1"/>
</dbReference>
<dbReference type="Gene3D" id="3.20.20.140">
    <property type="entry name" value="Metal-dependent hydrolases"/>
    <property type="match status" value="1"/>
</dbReference>
<evidence type="ECO:0000256" key="6">
    <source>
        <dbReference type="ARBA" id="ARBA00022833"/>
    </source>
</evidence>
<dbReference type="GO" id="GO:0046872">
    <property type="term" value="F:metal ion binding"/>
    <property type="evidence" value="ECO:0007669"/>
    <property type="project" value="UniProtKB-KW"/>
</dbReference>
<keyword evidence="7" id="KW-0408">Iron</keyword>
<dbReference type="NCBIfam" id="TIGR01224">
    <property type="entry name" value="hutI"/>
    <property type="match status" value="1"/>
</dbReference>